<accession>A0AC58HQ53</accession>
<organism evidence="1 2">
    <name type="scientific">Danio rerio</name>
    <name type="common">Zebrafish</name>
    <name type="synonym">Brachydanio rerio</name>
    <dbReference type="NCBI Taxonomy" id="7955"/>
    <lineage>
        <taxon>Eukaryota</taxon>
        <taxon>Metazoa</taxon>
        <taxon>Chordata</taxon>
        <taxon>Craniata</taxon>
        <taxon>Vertebrata</taxon>
        <taxon>Euteleostomi</taxon>
        <taxon>Actinopterygii</taxon>
        <taxon>Neopterygii</taxon>
        <taxon>Teleostei</taxon>
        <taxon>Ostariophysi</taxon>
        <taxon>Cypriniformes</taxon>
        <taxon>Danionidae</taxon>
        <taxon>Danioninae</taxon>
        <taxon>Danio</taxon>
    </lineage>
</organism>
<evidence type="ECO:0000313" key="1">
    <source>
        <dbReference type="Proteomes" id="UP000000437"/>
    </source>
</evidence>
<dbReference type="RefSeq" id="XP_073784096.1">
    <property type="nucleotide sequence ID" value="XM_073927995.1"/>
</dbReference>
<evidence type="ECO:0000313" key="2">
    <source>
        <dbReference type="RefSeq" id="XP_073784096.1"/>
    </source>
</evidence>
<dbReference type="Proteomes" id="UP000000437">
    <property type="component" value="Chromosome 17"/>
</dbReference>
<proteinExistence type="predicted"/>
<gene>
    <name evidence="2" type="primary">LOC141378492</name>
</gene>
<protein>
    <submittedName>
        <fullName evidence="2">Inverted formin-2-like</fullName>
    </submittedName>
</protein>
<sequence length="1284" mass="138889">MAEDEDELLRLYGGIDMSNHQEVFTALFNKVSSFPSSLQLLSVLQALLLLGPERADIWQALESLTNRAILIAQNSEMDSCEKILQRLVFAKESSKGSYEVDNFQLKRKNQAIQTEAKDEKLVCSCGSAKKEPPRTSTNTTSTPPPSLSSRSPPSPSAVPHKTGNGLPPPPPLLPGAGMSAPPPPPPPLPGLGAAPPLTGFGAPPPPPPLPGFGAPPPPPPLSGFGAPPPPPPLSVFGAPPPPPPLPGFGAQSFPGFGAPPPPPPLPGFGAPPPPPLPGFGAPPPPPPPLPGMGAPPPAFGAPPPPPLPGMGAPPPLPPPGMGDVIVAQRFHPVGHYSSAPVRSGPYPTLRMKKLNWQKLNSRAVTDGPSMWASVPSESPLEPNYSSIEQLFCLPVSEPKDKSPAAPLKKEPKEISFIDPKKNLNLNIFLKQFRCSNEDFVAMVQKGDCSKFDVESLKQLLKLLPEKHEIDNLKSFQGEQDKLANVDQLYLLLLALPCYQLRIECMLLCEETLSVLDILKPKVELVETACESLRQSSLLPSFCKLILDVGNFLNYGSHTGNADGFKIGSLLKLTETKANKSRITLLHHILEEAELNHPELLNLPEEIAPCEKAAGINLDSIQAEIGNLLKRLKDAEKKVSLSVPDVKEQFLGVIESKRCACESLEQRFSIMDSKRGALAQYLCEDAAQLSLDELFSTIKTFRELFIRALKENRVRKEQAAKAEKRKQQLAEEESKRQKGEDGKIIRRGPVPQDDGCIIDQLLADIRKGFHLRKTRPRCEKESPCREKQSRDAEASASAGGKAGSSAVGESAAPVCTPENADKSSGINPTGEDTLSGNGKLKTPAPGKKETDIRADVTTEIKSEDTKEINSKIKSGLNSEIATKINSEISTKNKSDITKEINPEITNEINCGIIKEIKPEISTKNKSDITKEINPKITNEINSGINSEISTKNKSDITKEINPKITNEINSGINSEISTKNKSDITKEINPKITNEINSGIDSEISTKNKSDITKEINPKITNEINSGIDSEISTKNKSDITKETNPEITNKINSEITTKLDSEFTTEINSEIGKEINSGITSEINSGITKKINSDSATKFNSEFATEIISGITKEINFEIIKEIKPEIATKINSRIAKEVNSEIATEINSNVMNSPLKSSSQEEHAKLSGLTNTDLHHNHNGNNIRSNSAAETVSTASSGSKVNSSCDSTKIKTQCFDDPLQSTDDQPIADVPDGVMSPATPTLDVDHVPLKAPETKKPFFQRSSKKGSNEGNSRKRRTKGRRKS</sequence>
<name>A0AC58HQ53_DANRE</name>
<keyword evidence="1" id="KW-1185">Reference proteome</keyword>
<reference evidence="2" key="1">
    <citation type="submission" date="2025-08" db="UniProtKB">
        <authorList>
            <consortium name="RefSeq"/>
        </authorList>
    </citation>
    <scope>IDENTIFICATION</scope>
    <source>
        <strain evidence="2">Tuebingen</strain>
        <tissue evidence="2">Fibroblasts and whole tissue</tissue>
    </source>
</reference>